<reference evidence="3 4" key="1">
    <citation type="journal article" date="2016" name="Genome Biol. Evol.">
        <title>Divergent and convergent evolution of fungal pathogenicity.</title>
        <authorList>
            <person name="Shang Y."/>
            <person name="Xiao G."/>
            <person name="Zheng P."/>
            <person name="Cen K."/>
            <person name="Zhan S."/>
            <person name="Wang C."/>
        </authorList>
    </citation>
    <scope>NUCLEOTIDE SEQUENCE [LARGE SCALE GENOMIC DNA]</scope>
    <source>
        <strain evidence="3 4">RCEF 264</strain>
    </source>
</reference>
<keyword evidence="4" id="KW-1185">Reference proteome</keyword>
<feature type="compositionally biased region" description="Low complexity" evidence="1">
    <location>
        <begin position="18"/>
        <end position="50"/>
    </location>
</feature>
<feature type="compositionally biased region" description="Low complexity" evidence="1">
    <location>
        <begin position="1"/>
        <end position="11"/>
    </location>
</feature>
<dbReference type="GO" id="GO:0000494">
    <property type="term" value="P:box C/D sno(s)RNA 3'-end processing"/>
    <property type="evidence" value="ECO:0007669"/>
    <property type="project" value="TreeGrafter"/>
</dbReference>
<dbReference type="PANTHER" id="PTHR10335:SF23">
    <property type="entry name" value="OB FOLD-CONTAINING PROTEIN, NUCLEIC ACID BINDING"/>
    <property type="match status" value="1"/>
</dbReference>
<dbReference type="GO" id="GO:0031428">
    <property type="term" value="C:box C/D methylation guide snoRNP complex"/>
    <property type="evidence" value="ECO:0007669"/>
    <property type="project" value="TreeGrafter"/>
</dbReference>
<dbReference type="GO" id="GO:0032040">
    <property type="term" value="C:small-subunit processome"/>
    <property type="evidence" value="ECO:0007669"/>
    <property type="project" value="TreeGrafter"/>
</dbReference>
<feature type="compositionally biased region" description="Gly residues" evidence="1">
    <location>
        <begin position="630"/>
        <end position="656"/>
    </location>
</feature>
<proteinExistence type="predicted"/>
<evidence type="ECO:0000313" key="3">
    <source>
        <dbReference type="EMBL" id="OAA54827.1"/>
    </source>
</evidence>
<feature type="region of interest" description="Disordered" evidence="1">
    <location>
        <begin position="1"/>
        <end position="100"/>
    </location>
</feature>
<feature type="domain" description="Swiss Army Knife RNA repair protein HAD" evidence="2">
    <location>
        <begin position="138"/>
        <end position="358"/>
    </location>
</feature>
<dbReference type="Pfam" id="PF10307">
    <property type="entry name" value="HAD_SAK_1"/>
    <property type="match status" value="1"/>
</dbReference>
<evidence type="ECO:0000313" key="4">
    <source>
        <dbReference type="Proteomes" id="UP000076874"/>
    </source>
</evidence>
<dbReference type="AlphaFoldDB" id="A0A167MW83"/>
<feature type="compositionally biased region" description="Gly residues" evidence="1">
    <location>
        <begin position="568"/>
        <end position="578"/>
    </location>
</feature>
<dbReference type="GO" id="GO:0003723">
    <property type="term" value="F:RNA binding"/>
    <property type="evidence" value="ECO:0007669"/>
    <property type="project" value="TreeGrafter"/>
</dbReference>
<dbReference type="GO" id="GO:1990259">
    <property type="term" value="F:histone H2AQ104 methyltransferase activity"/>
    <property type="evidence" value="ECO:0007669"/>
    <property type="project" value="TreeGrafter"/>
</dbReference>
<evidence type="ECO:0000256" key="1">
    <source>
        <dbReference type="SAM" id="MobiDB-lite"/>
    </source>
</evidence>
<dbReference type="OrthoDB" id="5596992at2759"/>
<dbReference type="InterPro" id="IPR018812">
    <property type="entry name" value="SAK_HAD"/>
</dbReference>
<sequence>MAMSAAAAYAATRKPQREQQQGQQGQQEQQENQETQEQQKLVGEQPELQQLPPPLQTIAVNSMGGPVSNGQDGQSGGSGGSDDDMTKNANGGTRPAANTAAYTPTALSRWSVAKRKLPAVDTIRSLHVYDFDNTLFKTPLPNAKLWNAATMGYLASQDVLATGGWWHDARILAATGRGLAEEEPRAWAGWWNEHIVELVQLTASQPDALSVLLTGRAERAFADLIQRMAASRGLVFDLVVLKPAAGPNNERFASTMAFKQAFLATLMETYAAAGTIRLYEDRPRHVEGFREFFEAYNGSPNNSNNNNNSFERRQTQCYPARRRPPIQGTVVPVAELATTLDPVVEVAEVQHMVRLHNAAVAAGGRPNQDGRAVAITSRHRRMAVRKTVFFTGYLLQETDTQRLLRLLHDHVPPHVVARRDLLKYHANNIMISPRACPPALLRKAGGLGRKFAWRVVALGHLDDHSVWAAKVQPADDPADVGEERVGYHTAEPVPLVVLAVWRNGRPHDASRIRAWRPLPPDEVFVMETTVGEKAMLRVEAESLAGAADENEQSLRGGKAPAKRKRFSGHGGHGGGGPYPSGPSNATVGVGRGRPPFPHHNTGTVPTQPAAFAAGSGGRGYHNVPTAPRGGFRGAGFGRGAYRGGGSLRGRGGGPGV</sequence>
<evidence type="ECO:0000259" key="2">
    <source>
        <dbReference type="Pfam" id="PF10307"/>
    </source>
</evidence>
<accession>A0A167MW83</accession>
<name>A0A167MW83_9HYPO</name>
<dbReference type="EMBL" id="AZHD01000022">
    <property type="protein sequence ID" value="OAA54827.1"/>
    <property type="molecule type" value="Genomic_DNA"/>
</dbReference>
<dbReference type="Proteomes" id="UP000076874">
    <property type="component" value="Unassembled WGS sequence"/>
</dbReference>
<dbReference type="PANTHER" id="PTHR10335">
    <property type="entry name" value="RRNA 2-O-METHYLTRANSFERASE FIBRILLARIN"/>
    <property type="match status" value="1"/>
</dbReference>
<comment type="caution">
    <text evidence="3">The sequence shown here is derived from an EMBL/GenBank/DDBJ whole genome shotgun (WGS) entry which is preliminary data.</text>
</comment>
<protein>
    <recommendedName>
        <fullName evidence="2">Swiss Army Knife RNA repair protein HAD domain-containing protein</fullName>
    </recommendedName>
</protein>
<feature type="region of interest" description="Disordered" evidence="1">
    <location>
        <begin position="545"/>
        <end position="656"/>
    </location>
</feature>
<organism evidence="3 4">
    <name type="scientific">Niveomyces insectorum RCEF 264</name>
    <dbReference type="NCBI Taxonomy" id="1081102"/>
    <lineage>
        <taxon>Eukaryota</taxon>
        <taxon>Fungi</taxon>
        <taxon>Dikarya</taxon>
        <taxon>Ascomycota</taxon>
        <taxon>Pezizomycotina</taxon>
        <taxon>Sordariomycetes</taxon>
        <taxon>Hypocreomycetidae</taxon>
        <taxon>Hypocreales</taxon>
        <taxon>Cordycipitaceae</taxon>
        <taxon>Niveomyces</taxon>
    </lineage>
</organism>
<dbReference type="GO" id="GO:0008649">
    <property type="term" value="F:rRNA methyltransferase activity"/>
    <property type="evidence" value="ECO:0007669"/>
    <property type="project" value="TreeGrafter"/>
</dbReference>
<gene>
    <name evidence="3" type="ORF">SPI_08698</name>
</gene>